<evidence type="ECO:0000256" key="1">
    <source>
        <dbReference type="ARBA" id="ARBA00001913"/>
    </source>
</evidence>
<comment type="caution">
    <text evidence="18">The sequence shown here is derived from an EMBL/GenBank/DDBJ whole genome shotgun (WGS) entry which is preliminary data.</text>
</comment>
<comment type="function">
    <text evidence="15 16">Transfers mannose from GDP-mannose to dolichol monophosphate to form dolichol phosphate mannose (Dol-P-Man) which is the mannosyl donor in pathways leading to N-glycosylation, glycosyl phosphatidylinositol membrane anchoring, and O-mannosylation of proteins.</text>
</comment>
<comment type="cofactor">
    <cofactor evidence="3">
        <name>Mg(2+)</name>
        <dbReference type="ChEBI" id="CHEBI:18420"/>
    </cofactor>
</comment>
<comment type="pathway">
    <text evidence="5 16">Protein modification; protein glycosylation.</text>
</comment>
<dbReference type="GO" id="GO:0006488">
    <property type="term" value="P:dolichol-linked oligosaccharide biosynthetic process"/>
    <property type="evidence" value="ECO:0007669"/>
    <property type="project" value="TreeGrafter"/>
</dbReference>
<evidence type="ECO:0000256" key="16">
    <source>
        <dbReference type="RuleBase" id="RU365083"/>
    </source>
</evidence>
<dbReference type="PANTHER" id="PTHR43398:SF1">
    <property type="entry name" value="DOLICHOL-PHOSPHATE MANNOSYLTRANSFERASE SUBUNIT 1"/>
    <property type="match status" value="1"/>
</dbReference>
<evidence type="ECO:0000256" key="14">
    <source>
        <dbReference type="ARBA" id="ARBA00023211"/>
    </source>
</evidence>
<dbReference type="GO" id="GO:0035269">
    <property type="term" value="P:protein O-linked glycosylation via mannose"/>
    <property type="evidence" value="ECO:0007669"/>
    <property type="project" value="TreeGrafter"/>
</dbReference>
<evidence type="ECO:0000313" key="18">
    <source>
        <dbReference type="EMBL" id="KAJ3199578.1"/>
    </source>
</evidence>
<evidence type="ECO:0000256" key="10">
    <source>
        <dbReference type="ARBA" id="ARBA00022723"/>
    </source>
</evidence>
<dbReference type="GO" id="GO:0004582">
    <property type="term" value="F:dolichyl-phosphate beta-D-mannosyltransferase activity"/>
    <property type="evidence" value="ECO:0007669"/>
    <property type="project" value="UniProtKB-UniRule"/>
</dbReference>
<comment type="cofactor">
    <cofactor evidence="2">
        <name>Mn(2+)</name>
        <dbReference type="ChEBI" id="CHEBI:29035"/>
    </cofactor>
</comment>
<dbReference type="FunFam" id="3.90.550.10:FF:000119">
    <property type="entry name" value="Dolichol-phosphate mannosyltransferase subunit 1"/>
    <property type="match status" value="1"/>
</dbReference>
<gene>
    <name evidence="18" type="primary">DPM1</name>
    <name evidence="18" type="ORF">HK099_003102</name>
</gene>
<dbReference type="GO" id="GO:0006506">
    <property type="term" value="P:GPI anchor biosynthetic process"/>
    <property type="evidence" value="ECO:0007669"/>
    <property type="project" value="TreeGrafter"/>
</dbReference>
<evidence type="ECO:0000256" key="12">
    <source>
        <dbReference type="ARBA" id="ARBA00022989"/>
    </source>
</evidence>
<keyword evidence="10" id="KW-0479">Metal-binding</keyword>
<keyword evidence="8 16" id="KW-0808">Transferase</keyword>
<evidence type="ECO:0000256" key="6">
    <source>
        <dbReference type="ARBA" id="ARBA00006739"/>
    </source>
</evidence>
<dbReference type="PANTHER" id="PTHR43398">
    <property type="entry name" value="DOLICHOL-PHOSPHATE MANNOSYLTRANSFERASE SUBUNIT 1"/>
    <property type="match status" value="1"/>
</dbReference>
<dbReference type="CDD" id="cd06442">
    <property type="entry name" value="DPM1_like"/>
    <property type="match status" value="1"/>
</dbReference>
<feature type="domain" description="Glycosyltransferase 2-like" evidence="17">
    <location>
        <begin position="2"/>
        <end position="168"/>
    </location>
</feature>
<comment type="similarity">
    <text evidence="6 16">Belongs to the glycosyltransferase 2 family.</text>
</comment>
<evidence type="ECO:0000256" key="2">
    <source>
        <dbReference type="ARBA" id="ARBA00001936"/>
    </source>
</evidence>
<comment type="subunit">
    <text evidence="16">Component of the dolichol-phosphate mannose (DPM) synthase complex.</text>
</comment>
<feature type="non-terminal residue" evidence="18">
    <location>
        <position position="1"/>
    </location>
</feature>
<evidence type="ECO:0000256" key="3">
    <source>
        <dbReference type="ARBA" id="ARBA00001946"/>
    </source>
</evidence>
<evidence type="ECO:0000256" key="5">
    <source>
        <dbReference type="ARBA" id="ARBA00004922"/>
    </source>
</evidence>
<keyword evidence="14" id="KW-0464">Manganese</keyword>
<comment type="subcellular location">
    <subcellularLocation>
        <location evidence="4">Endomembrane system</location>
    </subcellularLocation>
    <subcellularLocation>
        <location evidence="16">Endoplasmic reticulum</location>
    </subcellularLocation>
</comment>
<sequence length="236" mass="26677">NSVIVPTYKECNNLKPLTERLFNSLQKYNLDKSTELIIVDDNSNDGSKELIDQLSKYYNVKILVRTKERGLSSAVLHGFSNANASEVLICMDADLQHPPEKVVELIKSLKENEFVIGTRYAGGNSIDKDWPVHRRVISSGARLLVVPLKPMKKQISGFFGIQKKILQKTGIKKINPIGFKICLEVYVKCNIKKHAEVPIVFGVRTEGESKLSSKVIVNYLKHLFELYTYQMPLALV</sequence>
<evidence type="ECO:0000256" key="7">
    <source>
        <dbReference type="ARBA" id="ARBA00022676"/>
    </source>
</evidence>
<evidence type="ECO:0000256" key="15">
    <source>
        <dbReference type="ARBA" id="ARBA00053724"/>
    </source>
</evidence>
<dbReference type="InterPro" id="IPR001173">
    <property type="entry name" value="Glyco_trans_2-like"/>
</dbReference>
<keyword evidence="9" id="KW-0812">Transmembrane</keyword>
<evidence type="ECO:0000256" key="8">
    <source>
        <dbReference type="ARBA" id="ARBA00022679"/>
    </source>
</evidence>
<evidence type="ECO:0000256" key="13">
    <source>
        <dbReference type="ARBA" id="ARBA00023136"/>
    </source>
</evidence>
<proteinExistence type="inferred from homology"/>
<evidence type="ECO:0000259" key="17">
    <source>
        <dbReference type="Pfam" id="PF00535"/>
    </source>
</evidence>
<keyword evidence="12" id="KW-1133">Transmembrane helix</keyword>
<dbReference type="SUPFAM" id="SSF53448">
    <property type="entry name" value="Nucleotide-diphospho-sugar transferases"/>
    <property type="match status" value="1"/>
</dbReference>
<dbReference type="GO" id="GO:0046872">
    <property type="term" value="F:metal ion binding"/>
    <property type="evidence" value="ECO:0007669"/>
    <property type="project" value="UniProtKB-KW"/>
</dbReference>
<name>A0AAD5XWC8_9FUNG</name>
<comment type="catalytic activity">
    <reaction evidence="16">
        <text>a di-trans,poly-cis-dolichyl phosphate + GDP-alpha-D-mannose = a di-trans,poly-cis-dolichyl beta-D-mannosyl phosphate + GDP</text>
        <dbReference type="Rhea" id="RHEA:21184"/>
        <dbReference type="Rhea" id="RHEA-COMP:19498"/>
        <dbReference type="Rhea" id="RHEA-COMP:19501"/>
        <dbReference type="ChEBI" id="CHEBI:57527"/>
        <dbReference type="ChEBI" id="CHEBI:57683"/>
        <dbReference type="ChEBI" id="CHEBI:58189"/>
        <dbReference type="ChEBI" id="CHEBI:58211"/>
    </reaction>
</comment>
<feature type="non-terminal residue" evidence="18">
    <location>
        <position position="236"/>
    </location>
</feature>
<dbReference type="AlphaFoldDB" id="A0AAD5XWC8"/>
<organism evidence="18 19">
    <name type="scientific">Clydaea vesicula</name>
    <dbReference type="NCBI Taxonomy" id="447962"/>
    <lineage>
        <taxon>Eukaryota</taxon>
        <taxon>Fungi</taxon>
        <taxon>Fungi incertae sedis</taxon>
        <taxon>Chytridiomycota</taxon>
        <taxon>Chytridiomycota incertae sedis</taxon>
        <taxon>Chytridiomycetes</taxon>
        <taxon>Lobulomycetales</taxon>
        <taxon>Lobulomycetaceae</taxon>
        <taxon>Clydaea</taxon>
    </lineage>
</organism>
<protein>
    <recommendedName>
        <fullName evidence="16">Dolichol-phosphate mannosyltransferase subunit 1</fullName>
        <ecNumber evidence="16">2.4.1.83</ecNumber>
    </recommendedName>
</protein>
<comment type="cofactor">
    <cofactor evidence="1">
        <name>Ca(2+)</name>
        <dbReference type="ChEBI" id="CHEBI:29108"/>
    </cofactor>
</comment>
<keyword evidence="11" id="KW-0460">Magnesium</keyword>
<reference evidence="18" key="1">
    <citation type="submission" date="2020-05" db="EMBL/GenBank/DDBJ databases">
        <title>Phylogenomic resolution of chytrid fungi.</title>
        <authorList>
            <person name="Stajich J.E."/>
            <person name="Amses K."/>
            <person name="Simmons R."/>
            <person name="Seto K."/>
            <person name="Myers J."/>
            <person name="Bonds A."/>
            <person name="Quandt C.A."/>
            <person name="Barry K."/>
            <person name="Liu P."/>
            <person name="Grigoriev I."/>
            <person name="Longcore J.E."/>
            <person name="James T.Y."/>
        </authorList>
    </citation>
    <scope>NUCLEOTIDE SEQUENCE</scope>
    <source>
        <strain evidence="18">JEL0476</strain>
    </source>
</reference>
<keyword evidence="19" id="KW-1185">Reference proteome</keyword>
<evidence type="ECO:0000256" key="11">
    <source>
        <dbReference type="ARBA" id="ARBA00022842"/>
    </source>
</evidence>
<dbReference type="GO" id="GO:0005789">
    <property type="term" value="C:endoplasmic reticulum membrane"/>
    <property type="evidence" value="ECO:0007669"/>
    <property type="project" value="TreeGrafter"/>
</dbReference>
<evidence type="ECO:0000313" key="19">
    <source>
        <dbReference type="Proteomes" id="UP001211065"/>
    </source>
</evidence>
<keyword evidence="7 16" id="KW-0328">Glycosyltransferase</keyword>
<accession>A0AAD5XWC8</accession>
<keyword evidence="16" id="KW-0256">Endoplasmic reticulum</keyword>
<evidence type="ECO:0000256" key="9">
    <source>
        <dbReference type="ARBA" id="ARBA00022692"/>
    </source>
</evidence>
<dbReference type="Gene3D" id="3.90.550.10">
    <property type="entry name" value="Spore Coat Polysaccharide Biosynthesis Protein SpsA, Chain A"/>
    <property type="match status" value="1"/>
</dbReference>
<dbReference type="InterPro" id="IPR039528">
    <property type="entry name" value="DPM1-like"/>
</dbReference>
<keyword evidence="13" id="KW-0472">Membrane</keyword>
<dbReference type="InterPro" id="IPR029044">
    <property type="entry name" value="Nucleotide-diphossugar_trans"/>
</dbReference>
<dbReference type="Pfam" id="PF00535">
    <property type="entry name" value="Glycos_transf_2"/>
    <property type="match status" value="1"/>
</dbReference>
<dbReference type="EC" id="2.4.1.83" evidence="16"/>
<evidence type="ECO:0000256" key="4">
    <source>
        <dbReference type="ARBA" id="ARBA00004308"/>
    </source>
</evidence>
<dbReference type="EMBL" id="JADGJW010002083">
    <property type="protein sequence ID" value="KAJ3199578.1"/>
    <property type="molecule type" value="Genomic_DNA"/>
</dbReference>
<dbReference type="Proteomes" id="UP001211065">
    <property type="component" value="Unassembled WGS sequence"/>
</dbReference>